<evidence type="ECO:0000313" key="2">
    <source>
        <dbReference type="Proteomes" id="UP001209878"/>
    </source>
</evidence>
<reference evidence="1" key="1">
    <citation type="journal article" date="2023" name="Mol. Biol. Evol.">
        <title>Third-Generation Sequencing Reveals the Adaptive Role of the Epigenome in Three Deep-Sea Polychaetes.</title>
        <authorList>
            <person name="Perez M."/>
            <person name="Aroh O."/>
            <person name="Sun Y."/>
            <person name="Lan Y."/>
            <person name="Juniper S.K."/>
            <person name="Young C.R."/>
            <person name="Angers B."/>
            <person name="Qian P.Y."/>
        </authorList>
    </citation>
    <scope>NUCLEOTIDE SEQUENCE</scope>
    <source>
        <strain evidence="1">R07B-5</strain>
    </source>
</reference>
<name>A0AAD9NMI6_RIDPI</name>
<gene>
    <name evidence="1" type="ORF">NP493_729g01036</name>
</gene>
<dbReference type="EMBL" id="JAODUO010000728">
    <property type="protein sequence ID" value="KAK2175480.1"/>
    <property type="molecule type" value="Genomic_DNA"/>
</dbReference>
<evidence type="ECO:0000313" key="1">
    <source>
        <dbReference type="EMBL" id="KAK2175480.1"/>
    </source>
</evidence>
<protein>
    <recommendedName>
        <fullName evidence="3">C2H2-type domain-containing protein</fullName>
    </recommendedName>
</protein>
<evidence type="ECO:0008006" key="3">
    <source>
        <dbReference type="Google" id="ProtNLM"/>
    </source>
</evidence>
<proteinExistence type="predicted"/>
<sequence length="97" mass="10849">MNAHRRTQHLGQYRYRCDRCGHGVEKRSYLHTHRCHIDTSNAARQVPATDGRSVVVVAMHSEVDEIGGELTVNVDDVMFCTDTLAVDGADTHSQQLT</sequence>
<organism evidence="1 2">
    <name type="scientific">Ridgeia piscesae</name>
    <name type="common">Tubeworm</name>
    <dbReference type="NCBI Taxonomy" id="27915"/>
    <lineage>
        <taxon>Eukaryota</taxon>
        <taxon>Metazoa</taxon>
        <taxon>Spiralia</taxon>
        <taxon>Lophotrochozoa</taxon>
        <taxon>Annelida</taxon>
        <taxon>Polychaeta</taxon>
        <taxon>Sedentaria</taxon>
        <taxon>Canalipalpata</taxon>
        <taxon>Sabellida</taxon>
        <taxon>Siboglinidae</taxon>
        <taxon>Ridgeia</taxon>
    </lineage>
</organism>
<comment type="caution">
    <text evidence="1">The sequence shown here is derived from an EMBL/GenBank/DDBJ whole genome shotgun (WGS) entry which is preliminary data.</text>
</comment>
<accession>A0AAD9NMI6</accession>
<dbReference type="AlphaFoldDB" id="A0AAD9NMI6"/>
<dbReference type="Proteomes" id="UP001209878">
    <property type="component" value="Unassembled WGS sequence"/>
</dbReference>
<keyword evidence="2" id="KW-1185">Reference proteome</keyword>